<proteinExistence type="predicted"/>
<feature type="domain" description="Fido" evidence="1">
    <location>
        <begin position="1"/>
        <end position="76"/>
    </location>
</feature>
<dbReference type="InterPro" id="IPR053737">
    <property type="entry name" value="Type_II_TA_Toxin"/>
</dbReference>
<accession>A0A8J3HYX8</accession>
<dbReference type="PROSITE" id="PS51459">
    <property type="entry name" value="FIDO"/>
    <property type="match status" value="1"/>
</dbReference>
<evidence type="ECO:0000313" key="2">
    <source>
        <dbReference type="EMBL" id="GHO43680.1"/>
    </source>
</evidence>
<dbReference type="EMBL" id="BNJF01000001">
    <property type="protein sequence ID" value="GHO43680.1"/>
    <property type="molecule type" value="Genomic_DNA"/>
</dbReference>
<reference evidence="2" key="1">
    <citation type="submission" date="2020-10" db="EMBL/GenBank/DDBJ databases">
        <title>Taxonomic study of unclassified bacteria belonging to the class Ktedonobacteria.</title>
        <authorList>
            <person name="Yabe S."/>
            <person name="Wang C.M."/>
            <person name="Zheng Y."/>
            <person name="Sakai Y."/>
            <person name="Cavaletti L."/>
            <person name="Monciardini P."/>
            <person name="Donadio S."/>
        </authorList>
    </citation>
    <scope>NUCLEOTIDE SEQUENCE</scope>
    <source>
        <strain evidence="2">SOSP1-1</strain>
    </source>
</reference>
<evidence type="ECO:0000259" key="1">
    <source>
        <dbReference type="PROSITE" id="PS51459"/>
    </source>
</evidence>
<comment type="caution">
    <text evidence="2">The sequence shown here is derived from an EMBL/GenBank/DDBJ whole genome shotgun (WGS) entry which is preliminary data.</text>
</comment>
<dbReference type="PANTHER" id="PTHR39426:SF1">
    <property type="entry name" value="HOMOLOGY TO DEATH-ON-CURING PROTEIN OF PHAGE P1"/>
    <property type="match status" value="1"/>
</dbReference>
<evidence type="ECO:0000313" key="3">
    <source>
        <dbReference type="Proteomes" id="UP000612362"/>
    </source>
</evidence>
<dbReference type="PANTHER" id="PTHR39426">
    <property type="entry name" value="HOMOLOGY TO DEATH-ON-CURING PROTEIN OF PHAGE P1"/>
    <property type="match status" value="1"/>
</dbReference>
<dbReference type="NCBIfam" id="TIGR01550">
    <property type="entry name" value="DOC_P1"/>
    <property type="match status" value="1"/>
</dbReference>
<dbReference type="InterPro" id="IPR036597">
    <property type="entry name" value="Fido-like_dom_sf"/>
</dbReference>
<name>A0A8J3HYX8_9CHLR</name>
<dbReference type="InterPro" id="IPR006440">
    <property type="entry name" value="Doc"/>
</dbReference>
<protein>
    <recommendedName>
        <fullName evidence="1">Fido domain-containing protein</fullName>
    </recommendedName>
</protein>
<dbReference type="Proteomes" id="UP000612362">
    <property type="component" value="Unassembled WGS sequence"/>
</dbReference>
<gene>
    <name evidence="2" type="ORF">KSX_18430</name>
</gene>
<dbReference type="Pfam" id="PF02661">
    <property type="entry name" value="Fic"/>
    <property type="match status" value="1"/>
</dbReference>
<keyword evidence="3" id="KW-1185">Reference proteome</keyword>
<dbReference type="GO" id="GO:0016301">
    <property type="term" value="F:kinase activity"/>
    <property type="evidence" value="ECO:0007669"/>
    <property type="project" value="InterPro"/>
</dbReference>
<organism evidence="2 3">
    <name type="scientific">Ktedonospora formicarum</name>
    <dbReference type="NCBI Taxonomy" id="2778364"/>
    <lineage>
        <taxon>Bacteria</taxon>
        <taxon>Bacillati</taxon>
        <taxon>Chloroflexota</taxon>
        <taxon>Ktedonobacteria</taxon>
        <taxon>Ktedonobacterales</taxon>
        <taxon>Ktedonobacteraceae</taxon>
        <taxon>Ktedonospora</taxon>
    </lineage>
</organism>
<dbReference type="AlphaFoldDB" id="A0A8J3HYX8"/>
<sequence length="129" mass="14992">MDIVAQAAILIERIVFNHPFVDGNKRTALIAGSVFLLVNNLKIVPTSDEEELIYAKEIERLILSKDREHFLQWLRAHIHKLIVKEVNVMKEETKAKKNSQKPTPAMPVQKAIEISMKQFEKELEYLKDR</sequence>
<dbReference type="InterPro" id="IPR003812">
    <property type="entry name" value="Fido"/>
</dbReference>
<dbReference type="Gene3D" id="1.20.120.1870">
    <property type="entry name" value="Fic/DOC protein, Fido domain"/>
    <property type="match status" value="1"/>
</dbReference>
<dbReference type="SUPFAM" id="SSF140931">
    <property type="entry name" value="Fic-like"/>
    <property type="match status" value="1"/>
</dbReference>